<dbReference type="Gene3D" id="3.30.450.20">
    <property type="entry name" value="PAS domain"/>
    <property type="match status" value="2"/>
</dbReference>
<accession>A0A1M5QW36</accession>
<evidence type="ECO:0000256" key="2">
    <source>
        <dbReference type="ARBA" id="ARBA00022475"/>
    </source>
</evidence>
<evidence type="ECO:0000313" key="14">
    <source>
        <dbReference type="Proteomes" id="UP000242520"/>
    </source>
</evidence>
<dbReference type="OrthoDB" id="13222at2"/>
<dbReference type="Proteomes" id="UP000242520">
    <property type="component" value="Unassembled WGS sequence"/>
</dbReference>
<dbReference type="Pfam" id="PF02743">
    <property type="entry name" value="dCache_1"/>
    <property type="match status" value="1"/>
</dbReference>
<feature type="domain" description="HAMP" evidence="12">
    <location>
        <begin position="311"/>
        <end position="363"/>
    </location>
</feature>
<feature type="transmembrane region" description="Helical" evidence="10">
    <location>
        <begin position="12"/>
        <end position="33"/>
    </location>
</feature>
<evidence type="ECO:0000256" key="5">
    <source>
        <dbReference type="ARBA" id="ARBA00022989"/>
    </source>
</evidence>
<dbReference type="SMART" id="SM00304">
    <property type="entry name" value="HAMP"/>
    <property type="match status" value="2"/>
</dbReference>
<keyword evidence="7 9" id="KW-0807">Transducer</keyword>
<dbReference type="RefSeq" id="WP_072724488.1">
    <property type="nucleotide sequence ID" value="NZ_FQXH01000009.1"/>
</dbReference>
<dbReference type="CDD" id="cd11386">
    <property type="entry name" value="MCP_signal"/>
    <property type="match status" value="1"/>
</dbReference>
<evidence type="ECO:0000259" key="12">
    <source>
        <dbReference type="PROSITE" id="PS50885"/>
    </source>
</evidence>
<dbReference type="SMART" id="SM00283">
    <property type="entry name" value="MA"/>
    <property type="match status" value="1"/>
</dbReference>
<organism evidence="13 14">
    <name type="scientific">Tepidibacter thalassicus DSM 15285</name>
    <dbReference type="NCBI Taxonomy" id="1123350"/>
    <lineage>
        <taxon>Bacteria</taxon>
        <taxon>Bacillati</taxon>
        <taxon>Bacillota</taxon>
        <taxon>Clostridia</taxon>
        <taxon>Peptostreptococcales</taxon>
        <taxon>Peptostreptococcaceae</taxon>
        <taxon>Tepidibacter</taxon>
    </lineage>
</organism>
<keyword evidence="14" id="KW-1185">Reference proteome</keyword>
<comment type="subcellular location">
    <subcellularLocation>
        <location evidence="1">Cell membrane</location>
        <topology evidence="1">Multi-pass membrane protein</topology>
    </subcellularLocation>
</comment>
<dbReference type="PROSITE" id="PS50111">
    <property type="entry name" value="CHEMOTAXIS_TRANSDUC_2"/>
    <property type="match status" value="1"/>
</dbReference>
<dbReference type="Pfam" id="PF00672">
    <property type="entry name" value="HAMP"/>
    <property type="match status" value="1"/>
</dbReference>
<evidence type="ECO:0000256" key="3">
    <source>
        <dbReference type="ARBA" id="ARBA00022500"/>
    </source>
</evidence>
<evidence type="ECO:0000256" key="7">
    <source>
        <dbReference type="ARBA" id="ARBA00023224"/>
    </source>
</evidence>
<feature type="domain" description="Methyl-accepting transducer" evidence="11">
    <location>
        <begin position="382"/>
        <end position="632"/>
    </location>
</feature>
<keyword evidence="3" id="KW-0145">Chemotaxis</keyword>
<dbReference type="PROSITE" id="PS50885">
    <property type="entry name" value="HAMP"/>
    <property type="match status" value="1"/>
</dbReference>
<keyword evidence="4 10" id="KW-0812">Transmembrane</keyword>
<name>A0A1M5QW36_9FIRM</name>
<dbReference type="CDD" id="cd06225">
    <property type="entry name" value="HAMP"/>
    <property type="match status" value="1"/>
</dbReference>
<dbReference type="GO" id="GO:0006935">
    <property type="term" value="P:chemotaxis"/>
    <property type="evidence" value="ECO:0007669"/>
    <property type="project" value="UniProtKB-KW"/>
</dbReference>
<dbReference type="InterPro" id="IPR033479">
    <property type="entry name" value="dCache_1"/>
</dbReference>
<dbReference type="EMBL" id="FQXH01000009">
    <property type="protein sequence ID" value="SHH18178.1"/>
    <property type="molecule type" value="Genomic_DNA"/>
</dbReference>
<dbReference type="SUPFAM" id="SSF103190">
    <property type="entry name" value="Sensory domain-like"/>
    <property type="match status" value="1"/>
</dbReference>
<evidence type="ECO:0000313" key="13">
    <source>
        <dbReference type="EMBL" id="SHH18178.1"/>
    </source>
</evidence>
<dbReference type="PANTHER" id="PTHR32089">
    <property type="entry name" value="METHYL-ACCEPTING CHEMOTAXIS PROTEIN MCPB"/>
    <property type="match status" value="1"/>
</dbReference>
<keyword evidence="2" id="KW-1003">Cell membrane</keyword>
<dbReference type="STRING" id="1123350.SAMN02744040_01131"/>
<dbReference type="InterPro" id="IPR004089">
    <property type="entry name" value="MCPsignal_dom"/>
</dbReference>
<evidence type="ECO:0000256" key="9">
    <source>
        <dbReference type="PROSITE-ProRule" id="PRU00284"/>
    </source>
</evidence>
<dbReference type="InterPro" id="IPR029151">
    <property type="entry name" value="Sensor-like_sf"/>
</dbReference>
<dbReference type="InterPro" id="IPR003660">
    <property type="entry name" value="HAMP_dom"/>
</dbReference>
<evidence type="ECO:0000256" key="1">
    <source>
        <dbReference type="ARBA" id="ARBA00004651"/>
    </source>
</evidence>
<dbReference type="CDD" id="cd12912">
    <property type="entry name" value="PDC2_MCP_like"/>
    <property type="match status" value="1"/>
</dbReference>
<dbReference type="PANTHER" id="PTHR32089:SF114">
    <property type="entry name" value="METHYL-ACCEPTING CHEMOTAXIS PROTEIN MCPB"/>
    <property type="match status" value="1"/>
</dbReference>
<keyword evidence="6 10" id="KW-0472">Membrane</keyword>
<evidence type="ECO:0000256" key="4">
    <source>
        <dbReference type="ARBA" id="ARBA00022692"/>
    </source>
</evidence>
<dbReference type="GO" id="GO:0005886">
    <property type="term" value="C:plasma membrane"/>
    <property type="evidence" value="ECO:0007669"/>
    <property type="project" value="UniProtKB-SubCell"/>
</dbReference>
<protein>
    <submittedName>
        <fullName evidence="13">Methyl-accepting chemotaxis protein</fullName>
    </submittedName>
</protein>
<evidence type="ECO:0000256" key="8">
    <source>
        <dbReference type="ARBA" id="ARBA00029447"/>
    </source>
</evidence>
<dbReference type="CDD" id="cd18773">
    <property type="entry name" value="PDC1_HK_sensor"/>
    <property type="match status" value="1"/>
</dbReference>
<dbReference type="SUPFAM" id="SSF58104">
    <property type="entry name" value="Methyl-accepting chemotaxis protein (MCP) signaling domain"/>
    <property type="match status" value="1"/>
</dbReference>
<gene>
    <name evidence="13" type="ORF">SAMN02744040_01131</name>
</gene>
<keyword evidence="5 10" id="KW-1133">Transmembrane helix</keyword>
<sequence length="668" mass="73774">MLKFNRGLIFKLVITFTLLISIPLGVLGVNTYLKSTSILENQLKEDSFEMVKQIKENIVTFIEENEYNIIQISRDPNVQRILSTPTAKDYMMKSFESFKYAHPSVECIYLGTNNKNMYVYPENELSVEYDPTQMQWYKDAVDKDGIVWSNPHKSSISGKMVTTVSIPVYNLLGANEFVGVLSIDISLNSLSNKVNRLKVGKNGYAVLLDKNLNIVTHKNKSLIGSPVKVEKLRKKIQESKEGTVEYEINEKGIIQEKIGLFTKINKMGWVVLVSIYSDEIKDNTKVLFNNTLLVGLVSVVVAVFIAVKFAANLTKSINVLLYNMKKAKEGDFTVRCNLDDKDEIGQIGKGFNEMLDEIGRLVNNVKQVSEEVSLSAQNLATNAQQTSASVEEVSRTISEISKGALEQASEAETGAILTSNLANKLNELSENTNDMLDNVNEVNDVNLRGAQVVKELKETTKLNNESTQKAQNAIFELNGKVENIVKILDTISSIAEQTNLLALNASIEAARAGEAGKGFAVVADEIRKLAESSSNAANEIKNIITDIQNDTSKTVDIMNEVKESNTKQSNAVVNVNNSFEIIRNSIDKITQKIKLIGEYVNDINNDKENIVKSIESISAVSEETAAGSQEVSASMQQQVSAVEEVASASDMLSQLAVKLSSEISKFKI</sequence>
<evidence type="ECO:0000256" key="6">
    <source>
        <dbReference type="ARBA" id="ARBA00023136"/>
    </source>
</evidence>
<proteinExistence type="inferred from homology"/>
<dbReference type="GO" id="GO:0007165">
    <property type="term" value="P:signal transduction"/>
    <property type="evidence" value="ECO:0007669"/>
    <property type="project" value="UniProtKB-KW"/>
</dbReference>
<dbReference type="Gene3D" id="6.10.340.10">
    <property type="match status" value="1"/>
</dbReference>
<evidence type="ECO:0000256" key="10">
    <source>
        <dbReference type="SAM" id="Phobius"/>
    </source>
</evidence>
<reference evidence="14" key="1">
    <citation type="submission" date="2016-11" db="EMBL/GenBank/DDBJ databases">
        <authorList>
            <person name="Varghese N."/>
            <person name="Submissions S."/>
        </authorList>
    </citation>
    <scope>NUCLEOTIDE SEQUENCE [LARGE SCALE GENOMIC DNA]</scope>
    <source>
        <strain evidence="14">DSM 15285</strain>
    </source>
</reference>
<dbReference type="AlphaFoldDB" id="A0A1M5QW36"/>
<comment type="similarity">
    <text evidence="8">Belongs to the methyl-accepting chemotaxis (MCP) protein family.</text>
</comment>
<dbReference type="Gene3D" id="1.10.287.950">
    <property type="entry name" value="Methyl-accepting chemotaxis protein"/>
    <property type="match status" value="1"/>
</dbReference>
<evidence type="ECO:0000259" key="11">
    <source>
        <dbReference type="PROSITE" id="PS50111"/>
    </source>
</evidence>
<dbReference type="Pfam" id="PF00015">
    <property type="entry name" value="MCPsignal"/>
    <property type="match status" value="1"/>
</dbReference>